<gene>
    <name evidence="7" type="ORF">Poli38472_008774</name>
</gene>
<dbReference type="GO" id="GO:0004568">
    <property type="term" value="F:chitinase activity"/>
    <property type="evidence" value="ECO:0007669"/>
    <property type="project" value="InterPro"/>
</dbReference>
<dbReference type="OrthoDB" id="160168at2759"/>
<evidence type="ECO:0000313" key="7">
    <source>
        <dbReference type="EMBL" id="TMW56126.1"/>
    </source>
</evidence>
<dbReference type="Gene3D" id="1.10.530.10">
    <property type="match status" value="1"/>
</dbReference>
<dbReference type="GO" id="GO:0006032">
    <property type="term" value="P:chitin catabolic process"/>
    <property type="evidence" value="ECO:0007669"/>
    <property type="project" value="InterPro"/>
</dbReference>
<dbReference type="InterPro" id="IPR016283">
    <property type="entry name" value="Glyco_hydro_19"/>
</dbReference>
<dbReference type="CDD" id="cd00325">
    <property type="entry name" value="chitinase_GH19"/>
    <property type="match status" value="1"/>
</dbReference>
<dbReference type="Pfam" id="PF00182">
    <property type="entry name" value="Glyco_hydro_19"/>
    <property type="match status" value="1"/>
</dbReference>
<evidence type="ECO:0000256" key="4">
    <source>
        <dbReference type="PIRSR" id="PIRSR001060-2"/>
    </source>
</evidence>
<organism evidence="7 8">
    <name type="scientific">Pythium oligandrum</name>
    <name type="common">Mycoparasitic fungus</name>
    <dbReference type="NCBI Taxonomy" id="41045"/>
    <lineage>
        <taxon>Eukaryota</taxon>
        <taxon>Sar</taxon>
        <taxon>Stramenopiles</taxon>
        <taxon>Oomycota</taxon>
        <taxon>Peronosporomycetes</taxon>
        <taxon>Pythiales</taxon>
        <taxon>Pythiaceae</taxon>
        <taxon>Pythium</taxon>
    </lineage>
</organism>
<evidence type="ECO:0000256" key="1">
    <source>
        <dbReference type="ARBA" id="ARBA00022821"/>
    </source>
</evidence>
<feature type="active site" description="Proton donor" evidence="3">
    <location>
        <position position="96"/>
    </location>
</feature>
<dbReference type="PANTHER" id="PTHR22595">
    <property type="entry name" value="CHITINASE-RELATED"/>
    <property type="match status" value="1"/>
</dbReference>
<evidence type="ECO:0000259" key="6">
    <source>
        <dbReference type="Pfam" id="PF00182"/>
    </source>
</evidence>
<protein>
    <recommendedName>
        <fullName evidence="6">Glycoside hydrolase family 19 catalytic domain-containing protein</fullName>
    </recommendedName>
</protein>
<comment type="caution">
    <text evidence="7">The sequence shown here is derived from an EMBL/GenBank/DDBJ whole genome shotgun (WGS) entry which is preliminary data.</text>
</comment>
<dbReference type="PANTHER" id="PTHR22595:SF79">
    <property type="entry name" value="CHITINASE 12"/>
    <property type="match status" value="1"/>
</dbReference>
<accession>A0A8K1C468</accession>
<dbReference type="Gene3D" id="3.30.20.10">
    <property type="entry name" value="Endochitinase, domain 2"/>
    <property type="match status" value="1"/>
</dbReference>
<feature type="disulfide bond" evidence="4">
    <location>
        <begin position="207"/>
        <end position="241"/>
    </location>
</feature>
<feature type="signal peptide" evidence="5">
    <location>
        <begin position="1"/>
        <end position="19"/>
    </location>
</feature>
<feature type="domain" description="Glycoside hydrolase family 19 catalytic" evidence="6">
    <location>
        <begin position="53"/>
        <end position="241"/>
    </location>
</feature>
<evidence type="ECO:0000256" key="5">
    <source>
        <dbReference type="SAM" id="SignalP"/>
    </source>
</evidence>
<dbReference type="AlphaFoldDB" id="A0A8K1C468"/>
<evidence type="ECO:0000256" key="2">
    <source>
        <dbReference type="ARBA" id="ARBA00023157"/>
    </source>
</evidence>
<dbReference type="PIRSF" id="PIRSF001060">
    <property type="entry name" value="Endochitinase"/>
    <property type="match status" value="1"/>
</dbReference>
<dbReference type="GO" id="GO:0005975">
    <property type="term" value="P:carbohydrate metabolic process"/>
    <property type="evidence" value="ECO:0007669"/>
    <property type="project" value="InterPro"/>
</dbReference>
<keyword evidence="8" id="KW-1185">Reference proteome</keyword>
<keyword evidence="5" id="KW-0732">Signal</keyword>
<reference evidence="7" key="1">
    <citation type="submission" date="2019-03" db="EMBL/GenBank/DDBJ databases">
        <title>Long read genome sequence of the mycoparasitic Pythium oligandrum ATCC 38472 isolated from sugarbeet rhizosphere.</title>
        <authorList>
            <person name="Gaulin E."/>
        </authorList>
    </citation>
    <scope>NUCLEOTIDE SEQUENCE</scope>
    <source>
        <strain evidence="7">ATCC 38472_TT</strain>
    </source>
</reference>
<feature type="disulfide bond" evidence="4">
    <location>
        <begin position="117"/>
        <end position="124"/>
    </location>
</feature>
<dbReference type="Proteomes" id="UP000794436">
    <property type="component" value="Unassembled WGS sequence"/>
</dbReference>
<dbReference type="InterPro" id="IPR023346">
    <property type="entry name" value="Lysozyme-like_dom_sf"/>
</dbReference>
<evidence type="ECO:0000256" key="3">
    <source>
        <dbReference type="PIRSR" id="PIRSR001060-1"/>
    </source>
</evidence>
<dbReference type="GO" id="GO:0016998">
    <property type="term" value="P:cell wall macromolecule catabolic process"/>
    <property type="evidence" value="ECO:0007669"/>
    <property type="project" value="InterPro"/>
</dbReference>
<keyword evidence="2 4" id="KW-1015">Disulfide bond</keyword>
<feature type="chain" id="PRO_5035482411" description="Glycoside hydrolase family 19 catalytic domain-containing protein" evidence="5">
    <location>
        <begin position="20"/>
        <end position="243"/>
    </location>
</feature>
<dbReference type="InterPro" id="IPR000726">
    <property type="entry name" value="Glyco_hydro_19_cat"/>
</dbReference>
<keyword evidence="1" id="KW-0611">Plant defense</keyword>
<dbReference type="SUPFAM" id="SSF53955">
    <property type="entry name" value="Lysozyme-like"/>
    <property type="match status" value="1"/>
</dbReference>
<dbReference type="GO" id="GO:0050832">
    <property type="term" value="P:defense response to fungus"/>
    <property type="evidence" value="ECO:0007669"/>
    <property type="project" value="UniProtKB-ARBA"/>
</dbReference>
<proteinExistence type="predicted"/>
<evidence type="ECO:0000313" key="8">
    <source>
        <dbReference type="Proteomes" id="UP000794436"/>
    </source>
</evidence>
<sequence length="243" mass="26507">MKTSIALLALASLATATNAVKCSVKPAPAPSNSTSVGFSQYFDEAKFKEVFPQALDFYTFKGLIDAAAKFPEFANTGVELDDKRELAAFFAQMGYESDSFKAAETYAKDKFPVTQFCDATKAPCAEGKRYHGRGPIMLSMNFNYYNAGKAIGQDLINNPELVSTDKAITWQAALWYWMSDQGAGAIHDTVAKDFSVSTQIMNGGQECGPDAPAKETEIKRIANYKAMCEKMGIEPVTKLSCNE</sequence>
<dbReference type="EMBL" id="SPLM01000146">
    <property type="protein sequence ID" value="TMW56126.1"/>
    <property type="molecule type" value="Genomic_DNA"/>
</dbReference>
<name>A0A8K1C468_PYTOL</name>